<keyword evidence="3 4" id="KW-0539">Nucleus</keyword>
<proteinExistence type="predicted"/>
<evidence type="ECO:0000313" key="12">
    <source>
        <dbReference type="Proteomes" id="UP001237642"/>
    </source>
</evidence>
<keyword evidence="4 5" id="KW-0238">DNA-binding</keyword>
<organism evidence="11 12">
    <name type="scientific">Heracleum sosnowskyi</name>
    <dbReference type="NCBI Taxonomy" id="360622"/>
    <lineage>
        <taxon>Eukaryota</taxon>
        <taxon>Viridiplantae</taxon>
        <taxon>Streptophyta</taxon>
        <taxon>Embryophyta</taxon>
        <taxon>Tracheophyta</taxon>
        <taxon>Spermatophyta</taxon>
        <taxon>Magnoliopsida</taxon>
        <taxon>eudicotyledons</taxon>
        <taxon>Gunneridae</taxon>
        <taxon>Pentapetalae</taxon>
        <taxon>asterids</taxon>
        <taxon>campanulids</taxon>
        <taxon>Apiales</taxon>
        <taxon>Apiaceae</taxon>
        <taxon>Apioideae</taxon>
        <taxon>apioid superclade</taxon>
        <taxon>Tordylieae</taxon>
        <taxon>Tordyliinae</taxon>
        <taxon>Heracleum</taxon>
    </lineage>
</organism>
<evidence type="ECO:0000256" key="2">
    <source>
        <dbReference type="ARBA" id="ARBA00023163"/>
    </source>
</evidence>
<feature type="compositionally biased region" description="Polar residues" evidence="7">
    <location>
        <begin position="299"/>
        <end position="311"/>
    </location>
</feature>
<sequence>MDSGSEGESNKNSGQVEGFKKPKRQMKTPFQLETLERTYAAEMYPSEAIRAELSVRLGLSDRQLQMWFCHRRLKDKKEGSGSGSGKKTPAALVAQKGMIGSSRDMVKVEEQGSDGGFGSMSRSRSGSGAGPGAGSDSSQYDNDLPLARSYEMSPQEAMMQRVIACVEGQLGEPLREDGPVLGMEFDEVPPGAFGEPINAAAATTEPWARSGNSYDGKMVERSKPKKIKAADRSYIEPAEPSSRPDAYGRSLSHFYHLPTDVSNVKRSPLVQGSGQLPWEYVAQGPPSSFSPLNHKVMQEQFSSPPNNNDSTIKTEDVYQVGRKRKSDEGRTGKDVAHEKRIRKELEKQDLLRRKREELMRKEMERQERERKKEEERMMREKMRMEEKYQREEKREIERREKFLQRELLKAERMKQKEDLRREREAAKQKAAMEKAALRRVAKESLELIEDERLELMELAASRKGLPSIISLDYDTLQNLESFKDSLCAFPPKGVQLKRPFSIQPWIDSEDNIGNLLMVWRFCVTFSDVLGLWPFTLDEFIQALHDYDSRLLAEIHIALLNLIIKDIEEGARTPSGGAGTNQYTVANPEGGHPHLVEGAFLWGFDIRSWQNHLNPLTWPEILRQFALSAGFGPQLRKESTERTHMPENEVKGCEDIVSMLRNGSAVENAVSVMQEKGSSLQRRSRHRLTPGTVKFAAYHVLCLEGDKGQTVLELADKIQKSGLRDLSTSKTPDASISVALSRDPVLFERIAPSTYCVRPAFRKDPANAEEILAEAREKIQKFTNGLLAEETADDVEKDDESDSDVAEGPEFDELGTLSNVNKDGDLYNEVGSLSGNAIDISRNSVALDLQNDLDVPGDPMDNIYNSGKDVSTSDTAQGVTEIDESKSGESWVQGLSEGEYCGLCVEDRLNALVAIIGVANEGNIVRAVLEDRLDAANALRKQMWADAQIDKRRLKDLKDESLSKFQDPCLTEAADGSYSPLGVGENKNYEVAPDTAIKEEPFMGLDSVKKEQNNLSGMTSERNLVVQNTSMNQNTPTVLQNGSTSERSRLQLKSFIGQRAEEMHVYRSLPLGQDRRHNRYWQFVASASRHDPGSGRIFVELREGGWRMIDSEEAFDTLLLSLDTRGIRESHLRIMLQHSQTSFKENIRRNLQLFDIAGDTVNSIENQATEMDYCSGYLAGRRSPDSAAHDSRTDLSETSLSFRIDVGKNEIEKINAYKRYQVLKSWVWKKCINSKNLNAMTNGRKGYTPLLGICEFCFDTFIFEENRCPSCQRIFGTISERLNYSGSLDECDEKRKVGTSKLIASDSSFPLQIRLIKALLSFIEVSIPPEALQSSWTCERRSTWGQKLQNASSVGDLLQILTQFEGVIKQDHISSNYETTAELLGLCALSGNAAKEFDHESVPQLPWVPQTTAAVALRLLELDSSIFYTPLQKAAETCSITEAETSTKLLSRSAYLKDVRKAESTQVPQASSGKQVIRGRGGARPRGKSQKKVLGSRSGSGKQSIKVKKPLTQILMQQGENMHIQGYNNGQVQGQGQGQGQNHKRGPRTVRRRRESGTVEDMLLGNFGGRSSFVIKEPPRNYNEAEWVSEEMRSMQNEDPDNNSTEESDSDDNADTTRYMEQRWEPNYNVDSHQSTWDRGEMSDEDAYGLDVNGFVEDDDNMEEDIDMNYGSVGNNLEDDVDMNDGSAGNDEESLETSGEDYSD</sequence>
<feature type="compositionally biased region" description="Basic and acidic residues" evidence="7">
    <location>
        <begin position="217"/>
        <end position="234"/>
    </location>
</feature>
<reference evidence="11" key="1">
    <citation type="submission" date="2023-02" db="EMBL/GenBank/DDBJ databases">
        <title>Genome of toxic invasive species Heracleum sosnowskyi carries increased number of genes despite the absence of recent whole-genome duplications.</title>
        <authorList>
            <person name="Schelkunov M."/>
            <person name="Shtratnikova V."/>
            <person name="Makarenko M."/>
            <person name="Klepikova A."/>
            <person name="Omelchenko D."/>
            <person name="Novikova G."/>
            <person name="Obukhova E."/>
            <person name="Bogdanov V."/>
            <person name="Penin A."/>
            <person name="Logacheva M."/>
        </authorList>
    </citation>
    <scope>NUCLEOTIDE SEQUENCE</scope>
    <source>
        <strain evidence="11">Hsosn_3</strain>
        <tissue evidence="11">Leaf</tissue>
    </source>
</reference>
<keyword evidence="2" id="KW-0804">Transcription</keyword>
<dbReference type="InterPro" id="IPR044977">
    <property type="entry name" value="RLT1-3"/>
</dbReference>
<dbReference type="Pfam" id="PF15612">
    <property type="entry name" value="WHIM1"/>
    <property type="match status" value="1"/>
</dbReference>
<feature type="region of interest" description="Disordered" evidence="7">
    <location>
        <begin position="788"/>
        <end position="816"/>
    </location>
</feature>
<dbReference type="SUPFAM" id="SSF46689">
    <property type="entry name" value="Homeodomain-like"/>
    <property type="match status" value="1"/>
</dbReference>
<dbReference type="PROSITE" id="PS51913">
    <property type="entry name" value="HTH_HARE"/>
    <property type="match status" value="1"/>
</dbReference>
<feature type="compositionally biased region" description="Acidic residues" evidence="7">
    <location>
        <begin position="1655"/>
        <end position="1666"/>
    </location>
</feature>
<feature type="region of interest" description="Disordered" evidence="7">
    <location>
        <begin position="1"/>
        <end position="29"/>
    </location>
</feature>
<feature type="region of interest" description="Disordered" evidence="7">
    <location>
        <begin position="1460"/>
        <end position="1507"/>
    </location>
</feature>
<feature type="domain" description="HTH HARE-type" evidence="10">
    <location>
        <begin position="690"/>
        <end position="759"/>
    </location>
</feature>
<feature type="compositionally biased region" description="Low complexity" evidence="7">
    <location>
        <begin position="1"/>
        <end position="14"/>
    </location>
</feature>
<dbReference type="Pfam" id="PF15613">
    <property type="entry name" value="WSD"/>
    <property type="match status" value="1"/>
</dbReference>
<dbReference type="Pfam" id="PF05066">
    <property type="entry name" value="HARE-HTH"/>
    <property type="match status" value="1"/>
</dbReference>
<feature type="coiled-coil region" evidence="6">
    <location>
        <begin position="341"/>
        <end position="436"/>
    </location>
</feature>
<keyword evidence="12" id="KW-1185">Reference proteome</keyword>
<feature type="compositionally biased region" description="Acidic residues" evidence="7">
    <location>
        <begin position="1689"/>
        <end position="1703"/>
    </location>
</feature>
<feature type="compositionally biased region" description="Acidic residues" evidence="7">
    <location>
        <begin position="789"/>
        <end position="812"/>
    </location>
</feature>
<feature type="region of interest" description="Disordered" evidence="7">
    <location>
        <begin position="1590"/>
        <end position="1703"/>
    </location>
</feature>
<dbReference type="EMBL" id="JAUIZM010000008">
    <property type="protein sequence ID" value="KAK1368718.1"/>
    <property type="molecule type" value="Genomic_DNA"/>
</dbReference>
<name>A0AAD8MDY9_9APIA</name>
<feature type="DNA-binding region" description="Homeobox" evidence="4">
    <location>
        <begin position="20"/>
        <end position="79"/>
    </location>
</feature>
<dbReference type="SMART" id="SM00389">
    <property type="entry name" value="HOX"/>
    <property type="match status" value="1"/>
</dbReference>
<dbReference type="InterPro" id="IPR018501">
    <property type="entry name" value="DDT_dom"/>
</dbReference>
<feature type="region of interest" description="Disordered" evidence="7">
    <location>
        <begin position="208"/>
        <end position="246"/>
    </location>
</feature>
<evidence type="ECO:0000259" key="10">
    <source>
        <dbReference type="PROSITE" id="PS51913"/>
    </source>
</evidence>
<evidence type="ECO:0000256" key="5">
    <source>
        <dbReference type="RuleBase" id="RU000682"/>
    </source>
</evidence>
<dbReference type="Proteomes" id="UP001237642">
    <property type="component" value="Unassembled WGS sequence"/>
</dbReference>
<comment type="caution">
    <text evidence="11">The sequence shown here is derived from an EMBL/GenBank/DDBJ whole genome shotgun (WGS) entry which is preliminary data.</text>
</comment>
<keyword evidence="4 5" id="KW-0371">Homeobox</keyword>
<dbReference type="GO" id="GO:0003677">
    <property type="term" value="F:DNA binding"/>
    <property type="evidence" value="ECO:0007669"/>
    <property type="project" value="UniProtKB-UniRule"/>
</dbReference>
<dbReference type="PANTHER" id="PTHR36968:SF13">
    <property type="entry name" value="HOMEOBOX-DDT DOMAIN PROTEIN RLT1"/>
    <property type="match status" value="1"/>
</dbReference>
<evidence type="ECO:0000256" key="3">
    <source>
        <dbReference type="ARBA" id="ARBA00023242"/>
    </source>
</evidence>
<feature type="region of interest" description="Disordered" evidence="7">
    <location>
        <begin position="109"/>
        <end position="143"/>
    </location>
</feature>
<dbReference type="InterPro" id="IPR001356">
    <property type="entry name" value="HD"/>
</dbReference>
<dbReference type="InterPro" id="IPR028941">
    <property type="entry name" value="WHIM2_dom"/>
</dbReference>
<comment type="subcellular location">
    <subcellularLocation>
        <location evidence="1 4 5">Nucleus</location>
    </subcellularLocation>
</comment>
<dbReference type="GO" id="GO:0005634">
    <property type="term" value="C:nucleus"/>
    <property type="evidence" value="ECO:0007669"/>
    <property type="project" value="UniProtKB-SubCell"/>
</dbReference>
<dbReference type="GO" id="GO:0006357">
    <property type="term" value="P:regulation of transcription by RNA polymerase II"/>
    <property type="evidence" value="ECO:0007669"/>
    <property type="project" value="InterPro"/>
</dbReference>
<dbReference type="InterPro" id="IPR007759">
    <property type="entry name" value="Asxl_HARE-HTH"/>
</dbReference>
<evidence type="ECO:0000259" key="8">
    <source>
        <dbReference type="PROSITE" id="PS50071"/>
    </source>
</evidence>
<dbReference type="InterPro" id="IPR009057">
    <property type="entry name" value="Homeodomain-like_sf"/>
</dbReference>
<feature type="compositionally biased region" description="Basic and acidic residues" evidence="7">
    <location>
        <begin position="325"/>
        <end position="340"/>
    </location>
</feature>
<dbReference type="PROSITE" id="PS50071">
    <property type="entry name" value="HOMEOBOX_2"/>
    <property type="match status" value="1"/>
</dbReference>
<gene>
    <name evidence="11" type="ORF">POM88_034810</name>
</gene>
<evidence type="ECO:0000313" key="11">
    <source>
        <dbReference type="EMBL" id="KAK1368718.1"/>
    </source>
</evidence>
<dbReference type="PANTHER" id="PTHR36968">
    <property type="entry name" value="HOMEOBOX-DDT DOMAIN PROTEIN RLT2"/>
    <property type="match status" value="1"/>
</dbReference>
<dbReference type="Gene3D" id="1.10.10.60">
    <property type="entry name" value="Homeodomain-like"/>
    <property type="match status" value="1"/>
</dbReference>
<dbReference type="SMART" id="SM00571">
    <property type="entry name" value="DDT"/>
    <property type="match status" value="1"/>
</dbReference>
<keyword evidence="6" id="KW-0175">Coiled coil</keyword>
<evidence type="ECO:0000256" key="1">
    <source>
        <dbReference type="ARBA" id="ARBA00004123"/>
    </source>
</evidence>
<evidence type="ECO:0000256" key="4">
    <source>
        <dbReference type="PROSITE-ProRule" id="PRU00108"/>
    </source>
</evidence>
<dbReference type="InterPro" id="IPR028942">
    <property type="entry name" value="WHIM1_dom"/>
</dbReference>
<dbReference type="PROSITE" id="PS50827">
    <property type="entry name" value="DDT"/>
    <property type="match status" value="1"/>
</dbReference>
<feature type="region of interest" description="Disordered" evidence="7">
    <location>
        <begin position="299"/>
        <end position="340"/>
    </location>
</feature>
<feature type="compositionally biased region" description="Basic residues" evidence="7">
    <location>
        <begin position="1541"/>
        <end position="1553"/>
    </location>
</feature>
<feature type="domain" description="Homeobox" evidence="8">
    <location>
        <begin position="18"/>
        <end position="78"/>
    </location>
</feature>
<evidence type="ECO:0000256" key="7">
    <source>
        <dbReference type="SAM" id="MobiDB-lite"/>
    </source>
</evidence>
<accession>A0AAD8MDY9</accession>
<dbReference type="CDD" id="cd00086">
    <property type="entry name" value="homeodomain"/>
    <property type="match status" value="1"/>
</dbReference>
<dbReference type="Pfam" id="PF00046">
    <property type="entry name" value="Homeodomain"/>
    <property type="match status" value="1"/>
</dbReference>
<evidence type="ECO:0000259" key="9">
    <source>
        <dbReference type="PROSITE" id="PS50827"/>
    </source>
</evidence>
<feature type="domain" description="DDT" evidence="9">
    <location>
        <begin position="509"/>
        <end position="568"/>
    </location>
</feature>
<protein>
    <submittedName>
        <fullName evidence="11">Homeobox-DDT domain protein RLT1-like</fullName>
    </submittedName>
</protein>
<feature type="compositionally biased region" description="Basic residues" evidence="7">
    <location>
        <begin position="1480"/>
        <end position="1490"/>
    </location>
</feature>
<feature type="compositionally biased region" description="Acidic residues" evidence="7">
    <location>
        <begin position="1597"/>
        <end position="1613"/>
    </location>
</feature>
<feature type="region of interest" description="Disordered" evidence="7">
    <location>
        <begin position="1525"/>
        <end position="1557"/>
    </location>
</feature>
<evidence type="ECO:0000256" key="6">
    <source>
        <dbReference type="SAM" id="Coils"/>
    </source>
</evidence>
<reference evidence="11" key="2">
    <citation type="submission" date="2023-05" db="EMBL/GenBank/DDBJ databases">
        <authorList>
            <person name="Schelkunov M.I."/>
        </authorList>
    </citation>
    <scope>NUCLEOTIDE SEQUENCE</scope>
    <source>
        <strain evidence="11">Hsosn_3</strain>
        <tissue evidence="11">Leaf</tissue>
    </source>
</reference>
<feature type="compositionally biased region" description="Polar residues" evidence="7">
    <location>
        <begin position="1463"/>
        <end position="1473"/>
    </location>
</feature>
<dbReference type="Pfam" id="PF02791">
    <property type="entry name" value="DDT"/>
    <property type="match status" value="1"/>
</dbReference>